<accession>A0A3A2ZKE6</accession>
<keyword evidence="2" id="KW-1185">Reference proteome</keyword>
<protein>
    <submittedName>
        <fullName evidence="1">Uncharacterized protein</fullName>
    </submittedName>
</protein>
<dbReference type="EMBL" id="MVGC01000200">
    <property type="protein sequence ID" value="RJE21867.1"/>
    <property type="molecule type" value="Genomic_DNA"/>
</dbReference>
<dbReference type="InterPro" id="IPR038781">
    <property type="entry name" value="C365.16-ike"/>
</dbReference>
<organism evidence="1 2">
    <name type="scientific">Aspergillus sclerotialis</name>
    <dbReference type="NCBI Taxonomy" id="2070753"/>
    <lineage>
        <taxon>Eukaryota</taxon>
        <taxon>Fungi</taxon>
        <taxon>Dikarya</taxon>
        <taxon>Ascomycota</taxon>
        <taxon>Pezizomycotina</taxon>
        <taxon>Eurotiomycetes</taxon>
        <taxon>Eurotiomycetidae</taxon>
        <taxon>Eurotiales</taxon>
        <taxon>Aspergillaceae</taxon>
        <taxon>Aspergillus</taxon>
        <taxon>Aspergillus subgen. Polypaecilum</taxon>
    </lineage>
</organism>
<evidence type="ECO:0000313" key="2">
    <source>
        <dbReference type="Proteomes" id="UP000266188"/>
    </source>
</evidence>
<dbReference type="GO" id="GO:0005739">
    <property type="term" value="C:mitochondrion"/>
    <property type="evidence" value="ECO:0007669"/>
    <property type="project" value="TreeGrafter"/>
</dbReference>
<reference evidence="2" key="1">
    <citation type="submission" date="2017-02" db="EMBL/GenBank/DDBJ databases">
        <authorList>
            <person name="Tafer H."/>
            <person name="Lopandic K."/>
        </authorList>
    </citation>
    <scope>NUCLEOTIDE SEQUENCE [LARGE SCALE GENOMIC DNA]</scope>
    <source>
        <strain evidence="2">CBS 366.77</strain>
    </source>
</reference>
<dbReference type="AlphaFoldDB" id="A0A3A2ZKE6"/>
<comment type="caution">
    <text evidence="1">The sequence shown here is derived from an EMBL/GenBank/DDBJ whole genome shotgun (WGS) entry which is preliminary data.</text>
</comment>
<dbReference type="PANTHER" id="PTHR37845:SF1">
    <property type="entry name" value="SEQUENCE ORPHAN"/>
    <property type="match status" value="1"/>
</dbReference>
<dbReference type="OrthoDB" id="275936at2759"/>
<evidence type="ECO:0000313" key="1">
    <source>
        <dbReference type="EMBL" id="RJE21867.1"/>
    </source>
</evidence>
<dbReference type="PANTHER" id="PTHR37845">
    <property type="entry name" value="SEQUENCE ORPHAN"/>
    <property type="match status" value="1"/>
</dbReference>
<gene>
    <name evidence="1" type="ORF">PHISCL_05785</name>
</gene>
<dbReference type="Proteomes" id="UP000266188">
    <property type="component" value="Unassembled WGS sequence"/>
</dbReference>
<proteinExistence type="predicted"/>
<name>A0A3A2ZKE6_9EURO</name>
<sequence>MDYQEPHTASDNKRRYILGDLAGDLTAAAVSATLVAPTVTIIDRSLVESASSNRPLLNSLRQNAQAALKHPGRFALSSPFGIVWALYAATYTVANGTETIAKEFHPSMVESITFSSTFLVNVPLGVWKDIRFAQKFSNRPIAATNTATNAAKAALRSSSKIASRAATATFLLRDGVTIFGSFTLAPHCTELVPDSMASFPHSKTIISQIIVPVLSQLVATPLHLLGLDLYNQHGASWSSRMAMIRANLPSATAMRCVRIIPAFGFGCLANMGLRSLFHGVNMDSPLD</sequence>